<keyword evidence="5" id="KW-0326">Glycosidase</keyword>
<dbReference type="InterPro" id="IPR050347">
    <property type="entry name" value="Bact_Beta-galactosidase"/>
</dbReference>
<dbReference type="SUPFAM" id="SSF49785">
    <property type="entry name" value="Galactose-binding domain-like"/>
    <property type="match status" value="1"/>
</dbReference>
<keyword evidence="4 10" id="KW-0378">Hydrolase</keyword>
<sequence>MKLRCRPIYAFLFCLGMMFSAVTLTAQNSLSLDGEWRFRTDREDMGVQQRWFEQSLTDRIQLPGSMPEQNIGDDITLTTKWTGSIYDSSFYFNPKTEKFRQPGNIFIPFWLTPKKHYVNAAWYQRDVTIPAAWNGRRVVFEMERPHWETRVWVDGKEVPGLQNSLSVPHRWELSDYLTPGSHTLTIRIDNRLKEINVGQNSHSVTDHTQGNWNGTVGRLALDSKSSVFIKHALLYPDRQSGKVKAVVVLSQGTQKQPVKVTLKPSAMNFDAKMVYKPQSSAWVTGDTVVMEYAMGADVRLWDEFTPNLYNMTVTVAPKSGGSDVHTETFGFRDIKAMGQQFVVNGRPTVMRGTVENCQFPKTGYPAMEEAEWTRLIKVCRDFGLNHMRFHSYCPPRAAFVAADKAGFYLQVEGPAWANHSTTLGDGKPVDNYLMDEYERIVAEYGNHPSFMMLAYGNEPRGRGSLPWLANFVTYWKNKDQRFLVTSASIGMSAWRVTPESDFIVRSGARGIPWEKGAETMFDYSKGDAANWPHPYVSHEMGQYCVFPNLDEIKKYDGVMSARNYMMFAQILADNHMADQAHDLMMASGKLQTLCYKAEIEASLRTPNAAGFQLLGLNDFSGQGSAIVGMVDSFWDEKGYVTAGEFRRFCNDVVPLARIPKFVYRNDETFDADILVANYSASQMPNQDVLWRVTDENGNFVKEGKFNKHIGYGSGLPLGVARVILAEVKKPSRLRLEVTIGAYANDWSFWVYPVIENMPAPADVYVCDTPDAKMYDVLDKGGKVLLLSGKHTVRGKEVVQYFKPVFWNTSWFKMRPPHTTGILVQHNHPALADFPTDYHSDVQWFDVSHRQRVMDLEDFPPSFRPIVQPIDTWFLSRRLAMLFEANVGKGRLMVCSIDLDSQLNDRLAAKQMRYSILNYMASDKFQPAASLSREVITGLFEEKKVVKVEMGKDAPDEIKFNIGQ</sequence>
<evidence type="ECO:0000259" key="8">
    <source>
        <dbReference type="Pfam" id="PF02836"/>
    </source>
</evidence>
<gene>
    <name evidence="10" type="ORF">LX69_01040</name>
</gene>
<comment type="caution">
    <text evidence="10">The sequence shown here is derived from an EMBL/GenBank/DDBJ whole genome shotgun (WGS) entry which is preliminary data.</text>
</comment>
<evidence type="ECO:0000259" key="7">
    <source>
        <dbReference type="Pfam" id="PF00703"/>
    </source>
</evidence>
<accession>A0A2W7NKN1</accession>
<dbReference type="InterPro" id="IPR036156">
    <property type="entry name" value="Beta-gal/glucu_dom_sf"/>
</dbReference>
<dbReference type="Pfam" id="PF02837">
    <property type="entry name" value="Glyco_hydro_2_N"/>
    <property type="match status" value="1"/>
</dbReference>
<evidence type="ECO:0000256" key="5">
    <source>
        <dbReference type="ARBA" id="ARBA00023295"/>
    </source>
</evidence>
<dbReference type="InterPro" id="IPR006102">
    <property type="entry name" value="Ig-like_GH2"/>
</dbReference>
<dbReference type="GO" id="GO:0009341">
    <property type="term" value="C:beta-galactosidase complex"/>
    <property type="evidence" value="ECO:0007669"/>
    <property type="project" value="TreeGrafter"/>
</dbReference>
<evidence type="ECO:0000313" key="10">
    <source>
        <dbReference type="EMBL" id="PZX18647.1"/>
    </source>
</evidence>
<dbReference type="Proteomes" id="UP000249239">
    <property type="component" value="Unassembled WGS sequence"/>
</dbReference>
<evidence type="ECO:0000259" key="9">
    <source>
        <dbReference type="Pfam" id="PF02837"/>
    </source>
</evidence>
<keyword evidence="11" id="KW-1185">Reference proteome</keyword>
<dbReference type="PANTHER" id="PTHR46323">
    <property type="entry name" value="BETA-GALACTOSIDASE"/>
    <property type="match status" value="1"/>
</dbReference>
<dbReference type="Gene3D" id="2.60.40.10">
    <property type="entry name" value="Immunoglobulins"/>
    <property type="match status" value="1"/>
</dbReference>
<proteinExistence type="inferred from homology"/>
<dbReference type="InterPro" id="IPR008979">
    <property type="entry name" value="Galactose-bd-like_sf"/>
</dbReference>
<dbReference type="Gene3D" id="2.60.120.260">
    <property type="entry name" value="Galactose-binding domain-like"/>
    <property type="match status" value="1"/>
</dbReference>
<evidence type="ECO:0000313" key="11">
    <source>
        <dbReference type="Proteomes" id="UP000249239"/>
    </source>
</evidence>
<dbReference type="SUPFAM" id="SSF49303">
    <property type="entry name" value="beta-Galactosidase/glucuronidase domain"/>
    <property type="match status" value="1"/>
</dbReference>
<dbReference type="Pfam" id="PF00703">
    <property type="entry name" value="Glyco_hydro_2"/>
    <property type="match status" value="1"/>
</dbReference>
<evidence type="ECO:0000256" key="2">
    <source>
        <dbReference type="ARBA" id="ARBA00007401"/>
    </source>
</evidence>
<comment type="similarity">
    <text evidence="2">Belongs to the glycosyl hydrolase 2 family.</text>
</comment>
<dbReference type="Pfam" id="PF02836">
    <property type="entry name" value="Glyco_hydro_2_C"/>
    <property type="match status" value="1"/>
</dbReference>
<dbReference type="EC" id="3.2.1.23" evidence="3"/>
<feature type="domain" description="Glycosyl hydrolases family 2 sugar binding" evidence="9">
    <location>
        <begin position="31"/>
        <end position="192"/>
    </location>
</feature>
<name>A0A2W7NKN1_9BACT</name>
<dbReference type="GO" id="GO:0004565">
    <property type="term" value="F:beta-galactosidase activity"/>
    <property type="evidence" value="ECO:0007669"/>
    <property type="project" value="UniProtKB-EC"/>
</dbReference>
<organism evidence="10 11">
    <name type="scientific">Breznakibacter xylanolyticus</name>
    <dbReference type="NCBI Taxonomy" id="990"/>
    <lineage>
        <taxon>Bacteria</taxon>
        <taxon>Pseudomonadati</taxon>
        <taxon>Bacteroidota</taxon>
        <taxon>Bacteroidia</taxon>
        <taxon>Marinilabiliales</taxon>
        <taxon>Marinilabiliaceae</taxon>
        <taxon>Breznakibacter</taxon>
    </lineage>
</organism>
<dbReference type="InterPro" id="IPR013783">
    <property type="entry name" value="Ig-like_fold"/>
</dbReference>
<evidence type="ECO:0000256" key="6">
    <source>
        <dbReference type="SAM" id="SignalP"/>
    </source>
</evidence>
<dbReference type="GO" id="GO:0005990">
    <property type="term" value="P:lactose catabolic process"/>
    <property type="evidence" value="ECO:0007669"/>
    <property type="project" value="TreeGrafter"/>
</dbReference>
<dbReference type="AlphaFoldDB" id="A0A2W7NKN1"/>
<evidence type="ECO:0000256" key="3">
    <source>
        <dbReference type="ARBA" id="ARBA00012756"/>
    </source>
</evidence>
<dbReference type="Gene3D" id="3.20.20.80">
    <property type="entry name" value="Glycosidases"/>
    <property type="match status" value="1"/>
</dbReference>
<dbReference type="SUPFAM" id="SSF51445">
    <property type="entry name" value="(Trans)glycosidases"/>
    <property type="match status" value="1"/>
</dbReference>
<dbReference type="InterPro" id="IPR006104">
    <property type="entry name" value="Glyco_hydro_2_N"/>
</dbReference>
<feature type="signal peptide" evidence="6">
    <location>
        <begin position="1"/>
        <end position="26"/>
    </location>
</feature>
<dbReference type="InterPro" id="IPR017853">
    <property type="entry name" value="GH"/>
</dbReference>
<feature type="domain" description="Glycoside hydrolase family 2 catalytic" evidence="8">
    <location>
        <begin position="338"/>
        <end position="487"/>
    </location>
</feature>
<dbReference type="PANTHER" id="PTHR46323:SF2">
    <property type="entry name" value="BETA-GALACTOSIDASE"/>
    <property type="match status" value="1"/>
</dbReference>
<evidence type="ECO:0000256" key="1">
    <source>
        <dbReference type="ARBA" id="ARBA00001412"/>
    </source>
</evidence>
<reference evidence="10 11" key="1">
    <citation type="submission" date="2018-06" db="EMBL/GenBank/DDBJ databases">
        <title>Genomic Encyclopedia of Archaeal and Bacterial Type Strains, Phase II (KMG-II): from individual species to whole genera.</title>
        <authorList>
            <person name="Goeker M."/>
        </authorList>
    </citation>
    <scope>NUCLEOTIDE SEQUENCE [LARGE SCALE GENOMIC DNA]</scope>
    <source>
        <strain evidence="10 11">DSM 6779</strain>
    </source>
</reference>
<evidence type="ECO:0000256" key="4">
    <source>
        <dbReference type="ARBA" id="ARBA00022801"/>
    </source>
</evidence>
<protein>
    <recommendedName>
        <fullName evidence="3">beta-galactosidase</fullName>
        <ecNumber evidence="3">3.2.1.23</ecNumber>
    </recommendedName>
</protein>
<keyword evidence="6" id="KW-0732">Signal</keyword>
<feature type="domain" description="Glycoside hydrolase family 2 immunoglobulin-like beta-sandwich" evidence="7">
    <location>
        <begin position="234"/>
        <end position="332"/>
    </location>
</feature>
<dbReference type="EMBL" id="QKZK01000006">
    <property type="protein sequence ID" value="PZX18647.1"/>
    <property type="molecule type" value="Genomic_DNA"/>
</dbReference>
<dbReference type="InterPro" id="IPR006103">
    <property type="entry name" value="Glyco_hydro_2_cat"/>
</dbReference>
<dbReference type="RefSeq" id="WP_221621281.1">
    <property type="nucleotide sequence ID" value="NZ_QKZK01000006.1"/>
</dbReference>
<feature type="chain" id="PRO_5016159439" description="beta-galactosidase" evidence="6">
    <location>
        <begin position="27"/>
        <end position="963"/>
    </location>
</feature>
<comment type="catalytic activity">
    <reaction evidence="1">
        <text>Hydrolysis of terminal non-reducing beta-D-galactose residues in beta-D-galactosides.</text>
        <dbReference type="EC" id="3.2.1.23"/>
    </reaction>
</comment>